<feature type="compositionally biased region" description="Polar residues" evidence="1">
    <location>
        <begin position="19"/>
        <end position="42"/>
    </location>
</feature>
<accession>A0AAD2HG42</accession>
<reference evidence="2" key="1">
    <citation type="submission" date="2023-11" db="EMBL/GenBank/DDBJ databases">
        <authorList>
            <person name="De Vega J J."/>
            <person name="De Vega J J."/>
        </authorList>
    </citation>
    <scope>NUCLEOTIDE SEQUENCE</scope>
</reference>
<evidence type="ECO:0000313" key="2">
    <source>
        <dbReference type="EMBL" id="CAK5274353.1"/>
    </source>
</evidence>
<protein>
    <submittedName>
        <fullName evidence="2">Uncharacterized protein</fullName>
    </submittedName>
</protein>
<dbReference type="AlphaFoldDB" id="A0AAD2HG42"/>
<dbReference type="EMBL" id="CAVNYO010000401">
    <property type="protein sequence ID" value="CAK5274353.1"/>
    <property type="molecule type" value="Genomic_DNA"/>
</dbReference>
<sequence>MTSALLNVSFKAFRPSIANSFSQHSPASPNSTERCNSRWNNRMRSDEKVE</sequence>
<comment type="caution">
    <text evidence="2">The sequence shown here is derived from an EMBL/GenBank/DDBJ whole genome shotgun (WGS) entry which is preliminary data.</text>
</comment>
<dbReference type="Proteomes" id="UP001295794">
    <property type="component" value="Unassembled WGS sequence"/>
</dbReference>
<evidence type="ECO:0000256" key="1">
    <source>
        <dbReference type="SAM" id="MobiDB-lite"/>
    </source>
</evidence>
<evidence type="ECO:0000313" key="3">
    <source>
        <dbReference type="Proteomes" id="UP001295794"/>
    </source>
</evidence>
<keyword evidence="3" id="KW-1185">Reference proteome</keyword>
<name>A0AAD2HG42_9AGAR</name>
<gene>
    <name evidence="2" type="ORF">MYCIT1_LOCUS21500</name>
</gene>
<feature type="region of interest" description="Disordered" evidence="1">
    <location>
        <begin position="19"/>
        <end position="50"/>
    </location>
</feature>
<organism evidence="2 3">
    <name type="scientific">Mycena citricolor</name>
    <dbReference type="NCBI Taxonomy" id="2018698"/>
    <lineage>
        <taxon>Eukaryota</taxon>
        <taxon>Fungi</taxon>
        <taxon>Dikarya</taxon>
        <taxon>Basidiomycota</taxon>
        <taxon>Agaricomycotina</taxon>
        <taxon>Agaricomycetes</taxon>
        <taxon>Agaricomycetidae</taxon>
        <taxon>Agaricales</taxon>
        <taxon>Marasmiineae</taxon>
        <taxon>Mycenaceae</taxon>
        <taxon>Mycena</taxon>
    </lineage>
</organism>
<proteinExistence type="predicted"/>